<organism evidence="1 2">
    <name type="scientific">Portunus trituberculatus</name>
    <name type="common">Swimming crab</name>
    <name type="synonym">Neptunus trituberculatus</name>
    <dbReference type="NCBI Taxonomy" id="210409"/>
    <lineage>
        <taxon>Eukaryota</taxon>
        <taxon>Metazoa</taxon>
        <taxon>Ecdysozoa</taxon>
        <taxon>Arthropoda</taxon>
        <taxon>Crustacea</taxon>
        <taxon>Multicrustacea</taxon>
        <taxon>Malacostraca</taxon>
        <taxon>Eumalacostraca</taxon>
        <taxon>Eucarida</taxon>
        <taxon>Decapoda</taxon>
        <taxon>Pleocyemata</taxon>
        <taxon>Brachyura</taxon>
        <taxon>Eubrachyura</taxon>
        <taxon>Portunoidea</taxon>
        <taxon>Portunidae</taxon>
        <taxon>Portuninae</taxon>
        <taxon>Portunus</taxon>
    </lineage>
</organism>
<evidence type="ECO:0000313" key="2">
    <source>
        <dbReference type="Proteomes" id="UP000324222"/>
    </source>
</evidence>
<accession>A0A5B7JRC3</accession>
<reference evidence="1 2" key="1">
    <citation type="submission" date="2019-05" db="EMBL/GenBank/DDBJ databases">
        <title>Another draft genome of Portunus trituberculatus and its Hox gene families provides insights of decapod evolution.</title>
        <authorList>
            <person name="Jeong J.-H."/>
            <person name="Song I."/>
            <person name="Kim S."/>
            <person name="Choi T."/>
            <person name="Kim D."/>
            <person name="Ryu S."/>
            <person name="Kim W."/>
        </authorList>
    </citation>
    <scope>NUCLEOTIDE SEQUENCE [LARGE SCALE GENOMIC DNA]</scope>
    <source>
        <tissue evidence="1">Muscle</tissue>
    </source>
</reference>
<proteinExistence type="predicted"/>
<dbReference type="EMBL" id="VSRR010108744">
    <property type="protein sequence ID" value="MPC97135.1"/>
    <property type="molecule type" value="Genomic_DNA"/>
</dbReference>
<protein>
    <submittedName>
        <fullName evidence="1">Uncharacterized protein</fullName>
    </submittedName>
</protein>
<name>A0A5B7JRC3_PORTR</name>
<gene>
    <name evidence="1" type="ORF">E2C01_092429</name>
</gene>
<comment type="caution">
    <text evidence="1">The sequence shown here is derived from an EMBL/GenBank/DDBJ whole genome shotgun (WGS) entry which is preliminary data.</text>
</comment>
<evidence type="ECO:0000313" key="1">
    <source>
        <dbReference type="EMBL" id="MPC97135.1"/>
    </source>
</evidence>
<sequence length="12" mass="1226">MGDELSSSLCGK</sequence>
<dbReference type="Proteomes" id="UP000324222">
    <property type="component" value="Unassembled WGS sequence"/>
</dbReference>
<keyword evidence="2" id="KW-1185">Reference proteome</keyword>